<dbReference type="GO" id="GO:0005634">
    <property type="term" value="C:nucleus"/>
    <property type="evidence" value="ECO:0007669"/>
    <property type="project" value="TreeGrafter"/>
</dbReference>
<comment type="caution">
    <text evidence="3">The sequence shown here is derived from an EMBL/GenBank/DDBJ whole genome shotgun (WGS) entry which is preliminary data.</text>
</comment>
<dbReference type="Proteomes" id="UP000239899">
    <property type="component" value="Unassembled WGS sequence"/>
</dbReference>
<proteinExistence type="predicted"/>
<dbReference type="EMBL" id="LHPG02000010">
    <property type="protein sequence ID" value="PRW50930.1"/>
    <property type="molecule type" value="Genomic_DNA"/>
</dbReference>
<evidence type="ECO:0000259" key="2">
    <source>
        <dbReference type="PROSITE" id="PS50838"/>
    </source>
</evidence>
<feature type="compositionally biased region" description="Acidic residues" evidence="1">
    <location>
        <begin position="17"/>
        <end position="36"/>
    </location>
</feature>
<dbReference type="InterPro" id="IPR041899">
    <property type="entry name" value="MAGE_WH2"/>
</dbReference>
<sequence>MARPRRSAAARSALRQEEEEEQLREVLGSEDEEEEEPVPRRGRRAGKAPVEEDEEDYDPEADEGAAEEEQLQQEQLASGRRRGRAGGDADDEAGPSKRGRRGAAAVKQEYAGDQAGPSRRRGGGGGGAAAAAAAAAGGDGGAGAAAADGPPRATAGELRAVDEKITEYRRVRDHDAEKAQGKVSRPALEQASRAVVRHMLFAHSDKPGVPVRRSEIAAVISARFPNVKAKAAVSNYVIAHAAHYLVESMGLEMASVPKLVAKARAGEGAEEGGQQYVLRSIVPPALRAAYVLSSDQSAERGLLMVVLALIQLAGGKLAEDELWAQLGELGIDREAPHPAFGRTAEQLKTFCTRRYIQVSKAQGPEGEAVTYHFAEQAAGDHAEISQAAITRFIEEQFAGSN</sequence>
<keyword evidence="4" id="KW-1185">Reference proteome</keyword>
<protein>
    <submittedName>
        <fullName evidence="3">Melanoma-associated antigen G1</fullName>
    </submittedName>
</protein>
<dbReference type="PANTHER" id="PTHR11736:SF14">
    <property type="entry name" value="NSE3 HOMOLOG, SMC5-SMC6 COMPLEX COMPONENT"/>
    <property type="match status" value="1"/>
</dbReference>
<feature type="region of interest" description="Disordered" evidence="1">
    <location>
        <begin position="1"/>
        <end position="131"/>
    </location>
</feature>
<dbReference type="STRING" id="3076.A0A2P6TNL4"/>
<dbReference type="PANTHER" id="PTHR11736">
    <property type="entry name" value="MELANOMA-ASSOCIATED ANTIGEN MAGE ANTIGEN"/>
    <property type="match status" value="1"/>
</dbReference>
<dbReference type="AlphaFoldDB" id="A0A2P6TNL4"/>
<evidence type="ECO:0000313" key="4">
    <source>
        <dbReference type="Proteomes" id="UP000239899"/>
    </source>
</evidence>
<dbReference type="SMART" id="SM01373">
    <property type="entry name" value="MAGE"/>
    <property type="match status" value="1"/>
</dbReference>
<dbReference type="PROSITE" id="PS50838">
    <property type="entry name" value="MAGE"/>
    <property type="match status" value="1"/>
</dbReference>
<dbReference type="InterPro" id="IPR037445">
    <property type="entry name" value="MAGE"/>
</dbReference>
<evidence type="ECO:0000256" key="1">
    <source>
        <dbReference type="SAM" id="MobiDB-lite"/>
    </source>
</evidence>
<dbReference type="Pfam" id="PF01454">
    <property type="entry name" value="MAGE"/>
    <property type="match status" value="1"/>
</dbReference>
<feature type="compositionally biased region" description="Acidic residues" evidence="1">
    <location>
        <begin position="51"/>
        <end position="71"/>
    </location>
</feature>
<evidence type="ECO:0000313" key="3">
    <source>
        <dbReference type="EMBL" id="PRW50930.1"/>
    </source>
</evidence>
<dbReference type="Gene3D" id="1.10.10.1210">
    <property type="entry name" value="MAGE homology domain, winged helix WH2 motif"/>
    <property type="match status" value="1"/>
</dbReference>
<organism evidence="3 4">
    <name type="scientific">Chlorella sorokiniana</name>
    <name type="common">Freshwater green alga</name>
    <dbReference type="NCBI Taxonomy" id="3076"/>
    <lineage>
        <taxon>Eukaryota</taxon>
        <taxon>Viridiplantae</taxon>
        <taxon>Chlorophyta</taxon>
        <taxon>core chlorophytes</taxon>
        <taxon>Trebouxiophyceae</taxon>
        <taxon>Chlorellales</taxon>
        <taxon>Chlorellaceae</taxon>
        <taxon>Chlorella clade</taxon>
        <taxon>Chlorella</taxon>
    </lineage>
</organism>
<gene>
    <name evidence="3" type="ORF">C2E21_5613</name>
</gene>
<feature type="domain" description="MAGE" evidence="2">
    <location>
        <begin position="301"/>
        <end position="347"/>
    </location>
</feature>
<reference evidence="3 4" key="1">
    <citation type="journal article" date="2018" name="Plant J.">
        <title>Genome sequences of Chlorella sorokiniana UTEX 1602 and Micractinium conductrix SAG 241.80: implications to maltose excretion by a green alga.</title>
        <authorList>
            <person name="Arriola M.B."/>
            <person name="Velmurugan N."/>
            <person name="Zhang Y."/>
            <person name="Plunkett M.H."/>
            <person name="Hondzo H."/>
            <person name="Barney B.M."/>
        </authorList>
    </citation>
    <scope>NUCLEOTIDE SEQUENCE [LARGE SCALE GENOMIC DNA]</scope>
    <source>
        <strain evidence="4">UTEX 1602</strain>
    </source>
</reference>
<dbReference type="OrthoDB" id="205198at2759"/>
<dbReference type="InterPro" id="IPR002190">
    <property type="entry name" value="MHD_dom"/>
</dbReference>
<accession>A0A2P6TNL4</accession>
<name>A0A2P6TNL4_CHLSO</name>